<organism evidence="1 2">
    <name type="scientific">Aegilops tauschii subsp. strangulata</name>
    <name type="common">Goatgrass</name>
    <dbReference type="NCBI Taxonomy" id="200361"/>
    <lineage>
        <taxon>Eukaryota</taxon>
        <taxon>Viridiplantae</taxon>
        <taxon>Streptophyta</taxon>
        <taxon>Embryophyta</taxon>
        <taxon>Tracheophyta</taxon>
        <taxon>Spermatophyta</taxon>
        <taxon>Magnoliopsida</taxon>
        <taxon>Liliopsida</taxon>
        <taxon>Poales</taxon>
        <taxon>Poaceae</taxon>
        <taxon>BOP clade</taxon>
        <taxon>Pooideae</taxon>
        <taxon>Triticodae</taxon>
        <taxon>Triticeae</taxon>
        <taxon>Triticinae</taxon>
        <taxon>Aegilops</taxon>
    </lineage>
</organism>
<protein>
    <submittedName>
        <fullName evidence="1">Uncharacterized protein</fullName>
    </submittedName>
</protein>
<dbReference type="Gramene" id="AET6Gv20991900.2">
    <property type="protein sequence ID" value="AET6Gv20991900.2"/>
    <property type="gene ID" value="AET6Gv20991900"/>
</dbReference>
<evidence type="ECO:0000313" key="1">
    <source>
        <dbReference type="EnsemblPlants" id="AET6Gv20991900.2"/>
    </source>
</evidence>
<dbReference type="EnsemblPlants" id="AET6Gv20991900.2">
    <property type="protein sequence ID" value="AET6Gv20991900.2"/>
    <property type="gene ID" value="AET6Gv20991900"/>
</dbReference>
<reference evidence="1" key="4">
    <citation type="submission" date="2019-03" db="UniProtKB">
        <authorList>
            <consortium name="EnsemblPlants"/>
        </authorList>
    </citation>
    <scope>IDENTIFICATION</scope>
</reference>
<sequence>MSAWVRQIRHHVFGSWISHPTNIIRGDVRIGKPQKLYVGT</sequence>
<name>A0A453Q5R5_AEGTS</name>
<reference evidence="2" key="1">
    <citation type="journal article" date="2014" name="Science">
        <title>Ancient hybridizations among the ancestral genomes of bread wheat.</title>
        <authorList>
            <consortium name="International Wheat Genome Sequencing Consortium,"/>
            <person name="Marcussen T."/>
            <person name="Sandve S.R."/>
            <person name="Heier L."/>
            <person name="Spannagl M."/>
            <person name="Pfeifer M."/>
            <person name="Jakobsen K.S."/>
            <person name="Wulff B.B."/>
            <person name="Steuernagel B."/>
            <person name="Mayer K.F."/>
            <person name="Olsen O.A."/>
        </authorList>
    </citation>
    <scope>NUCLEOTIDE SEQUENCE [LARGE SCALE GENOMIC DNA]</scope>
    <source>
        <strain evidence="2">cv. AL8/78</strain>
    </source>
</reference>
<dbReference type="Proteomes" id="UP000015105">
    <property type="component" value="Chromosome 6D"/>
</dbReference>
<reference evidence="1" key="3">
    <citation type="journal article" date="2017" name="Nature">
        <title>Genome sequence of the progenitor of the wheat D genome Aegilops tauschii.</title>
        <authorList>
            <person name="Luo M.C."/>
            <person name="Gu Y.Q."/>
            <person name="Puiu D."/>
            <person name="Wang H."/>
            <person name="Twardziok S.O."/>
            <person name="Deal K.R."/>
            <person name="Huo N."/>
            <person name="Zhu T."/>
            <person name="Wang L."/>
            <person name="Wang Y."/>
            <person name="McGuire P.E."/>
            <person name="Liu S."/>
            <person name="Long H."/>
            <person name="Ramasamy R.K."/>
            <person name="Rodriguez J.C."/>
            <person name="Van S.L."/>
            <person name="Yuan L."/>
            <person name="Wang Z."/>
            <person name="Xia Z."/>
            <person name="Xiao L."/>
            <person name="Anderson O.D."/>
            <person name="Ouyang S."/>
            <person name="Liang Y."/>
            <person name="Zimin A.V."/>
            <person name="Pertea G."/>
            <person name="Qi P."/>
            <person name="Bennetzen J.L."/>
            <person name="Dai X."/>
            <person name="Dawson M.W."/>
            <person name="Muller H.G."/>
            <person name="Kugler K."/>
            <person name="Rivarola-Duarte L."/>
            <person name="Spannagl M."/>
            <person name="Mayer K.F.X."/>
            <person name="Lu F.H."/>
            <person name="Bevan M.W."/>
            <person name="Leroy P."/>
            <person name="Li P."/>
            <person name="You F.M."/>
            <person name="Sun Q."/>
            <person name="Liu Z."/>
            <person name="Lyons E."/>
            <person name="Wicker T."/>
            <person name="Salzberg S.L."/>
            <person name="Devos K.M."/>
            <person name="Dvorak J."/>
        </authorList>
    </citation>
    <scope>NUCLEOTIDE SEQUENCE [LARGE SCALE GENOMIC DNA]</scope>
    <source>
        <strain evidence="1">cv. AL8/78</strain>
    </source>
</reference>
<evidence type="ECO:0000313" key="2">
    <source>
        <dbReference type="Proteomes" id="UP000015105"/>
    </source>
</evidence>
<keyword evidence="2" id="KW-1185">Reference proteome</keyword>
<reference evidence="1" key="5">
    <citation type="journal article" date="2021" name="G3 (Bethesda)">
        <title>Aegilops tauschii genome assembly Aet v5.0 features greater sequence contiguity and improved annotation.</title>
        <authorList>
            <person name="Wang L."/>
            <person name="Zhu T."/>
            <person name="Rodriguez J.C."/>
            <person name="Deal K.R."/>
            <person name="Dubcovsky J."/>
            <person name="McGuire P.E."/>
            <person name="Lux T."/>
            <person name="Spannagl M."/>
            <person name="Mayer K.F.X."/>
            <person name="Baldrich P."/>
            <person name="Meyers B.C."/>
            <person name="Huo N."/>
            <person name="Gu Y.Q."/>
            <person name="Zhou H."/>
            <person name="Devos K.M."/>
            <person name="Bennetzen J.L."/>
            <person name="Unver T."/>
            <person name="Budak H."/>
            <person name="Gulick P.J."/>
            <person name="Galiba G."/>
            <person name="Kalapos B."/>
            <person name="Nelson D.R."/>
            <person name="Li P."/>
            <person name="You F.M."/>
            <person name="Luo M.C."/>
            <person name="Dvorak J."/>
        </authorList>
    </citation>
    <scope>NUCLEOTIDE SEQUENCE [LARGE SCALE GENOMIC DNA]</scope>
    <source>
        <strain evidence="1">cv. AL8/78</strain>
    </source>
</reference>
<reference evidence="2" key="2">
    <citation type="journal article" date="2017" name="Nat. Plants">
        <title>The Aegilops tauschii genome reveals multiple impacts of transposons.</title>
        <authorList>
            <person name="Zhao G."/>
            <person name="Zou C."/>
            <person name="Li K."/>
            <person name="Wang K."/>
            <person name="Li T."/>
            <person name="Gao L."/>
            <person name="Zhang X."/>
            <person name="Wang H."/>
            <person name="Yang Z."/>
            <person name="Liu X."/>
            <person name="Jiang W."/>
            <person name="Mao L."/>
            <person name="Kong X."/>
            <person name="Jiao Y."/>
            <person name="Jia J."/>
        </authorList>
    </citation>
    <scope>NUCLEOTIDE SEQUENCE [LARGE SCALE GENOMIC DNA]</scope>
    <source>
        <strain evidence="2">cv. AL8/78</strain>
    </source>
</reference>
<accession>A0A453Q5R5</accession>
<dbReference type="AlphaFoldDB" id="A0A453Q5R5"/>
<proteinExistence type="predicted"/>